<dbReference type="Proteomes" id="UP000679486">
    <property type="component" value="Segment"/>
</dbReference>
<evidence type="ECO:0000313" key="3">
    <source>
        <dbReference type="Proteomes" id="UP000679486"/>
    </source>
</evidence>
<evidence type="ECO:0000313" key="2">
    <source>
        <dbReference type="EMBL" id="DAD50995.1"/>
    </source>
</evidence>
<keyword evidence="3" id="KW-1185">Reference proteome</keyword>
<sequence length="435" mass="48749">AGQFSHHNGRGRMRNVRNFTVTQTIKKTNSQTGSTSTTTQSRQSVRTQRSDSTSTTPYMGEYYVPTSYDAFFALTSTQPAEGYYVESLWPHTGLTRRYSYEADGGGDNGQSLYGVNASTLRPAVSAEGISRARAAAAAQIRSHDFNAGQFMFELRESARTLRQLAQGAMNLLNALRKPWGALDTATRLWLANRVAAGRSDNFLTLSYRDQIAREARNRQRMTRNSAFALADAYLGFMYGVRPFILDIYALLADMAETMKAPLFTLETNIADPNYGLPTSAVSSRTYKGTAERGVKIGATISIDNPGLFEVWNWGLTDPVSLAWELVPLSFVVDWFLHVNHLAGFYIRPQGWHITWGYETQWMRNNFAIQLRHTPAFTFPIIEGMHCWTACRLVSNAMSRLPMNTTLYPPIPYFSMELGDITKAATIIALSLQPFR</sequence>
<organism evidence="2 3">
    <name type="scientific">ssRNA phage SRR6960509_5</name>
    <dbReference type="NCBI Taxonomy" id="2786532"/>
    <lineage>
        <taxon>Viruses</taxon>
        <taxon>Riboviria</taxon>
        <taxon>Orthornavirae</taxon>
        <taxon>Lenarviricota</taxon>
        <taxon>Leviviricetes</taxon>
        <taxon>Norzivirales</taxon>
        <taxon>Fiersviridae</taxon>
        <taxon>Eahsevirus</taxon>
        <taxon>Eahsevirus limicola</taxon>
        <taxon>Vinehtivirus limicola</taxon>
    </lineage>
</organism>
<feature type="compositionally biased region" description="Low complexity" evidence="1">
    <location>
        <begin position="28"/>
        <end position="56"/>
    </location>
</feature>
<name>A0A8S5L0M5_9VIRU</name>
<reference evidence="2" key="1">
    <citation type="submission" date="2020-09" db="EMBL/GenBank/DDBJ databases">
        <title>Leviviricetes taxonomy.</title>
        <authorList>
            <person name="Stockdale S.R."/>
            <person name="Callanan J."/>
            <person name="Adriaenssens E.M."/>
            <person name="Kuhn J.H."/>
            <person name="Rumnieks J."/>
            <person name="Shkoporov A."/>
            <person name="Draper L.A."/>
            <person name="Ross P."/>
            <person name="Hill C."/>
        </authorList>
    </citation>
    <scope>NUCLEOTIDE SEQUENCE</scope>
</reference>
<dbReference type="KEGG" id="vg:80399157"/>
<accession>A0A8S5L0M5</accession>
<evidence type="ECO:0000256" key="1">
    <source>
        <dbReference type="SAM" id="MobiDB-lite"/>
    </source>
</evidence>
<feature type="non-terminal residue" evidence="2">
    <location>
        <position position="1"/>
    </location>
</feature>
<feature type="region of interest" description="Disordered" evidence="1">
    <location>
        <begin position="24"/>
        <end position="58"/>
    </location>
</feature>
<dbReference type="RefSeq" id="YP_010769980.1">
    <property type="nucleotide sequence ID" value="NC_074126.1"/>
</dbReference>
<dbReference type="GeneID" id="80399157"/>
<protein>
    <submittedName>
        <fullName evidence="2">Maturation protein</fullName>
    </submittedName>
</protein>
<dbReference type="EMBL" id="BK013687">
    <property type="protein sequence ID" value="DAD50995.1"/>
    <property type="molecule type" value="Genomic_RNA"/>
</dbReference>
<gene>
    <name evidence="2" type="primary">SRR6960509_5_1</name>
</gene>
<proteinExistence type="predicted"/>